<organism evidence="1">
    <name type="scientific">viral metagenome</name>
    <dbReference type="NCBI Taxonomy" id="1070528"/>
    <lineage>
        <taxon>unclassified sequences</taxon>
        <taxon>metagenomes</taxon>
        <taxon>organismal metagenomes</taxon>
    </lineage>
</organism>
<proteinExistence type="predicted"/>
<dbReference type="EMBL" id="MN740778">
    <property type="protein sequence ID" value="QHU11087.1"/>
    <property type="molecule type" value="Genomic_DNA"/>
</dbReference>
<protein>
    <submittedName>
        <fullName evidence="1">Uncharacterized protein</fullName>
    </submittedName>
</protein>
<sequence>MSRLQVGIPYQADERPREFPFQAAGSAQKLFPPVCLTSHWDPTAMLRYILPSQQVELPMDFRPYVRICKDYVTSAPAVMAPLPPKDMVFPKGGEFYPPGRYSAAINNESKLFYLDRTLDRWCQTKEFVPRRDSDMYVPNSTVVRRQQSTSDFVQELAMPQAVLREDGYTCRTENDIGNWNRSPRLFNNPTKQDRYGAKTFSALPGGSLTFPHGGVEKVPLTRQAAVGAQITGSMREFGADGAGIPTVDASGCMVDASGNRIKDVSGNPVIDPSQYRGGLGAIGIPGGAVPVHIRPVRSVRPDPVEREYPIRIAGITQESISSYAPA</sequence>
<dbReference type="AlphaFoldDB" id="A0A6C0K320"/>
<evidence type="ECO:0000313" key="1">
    <source>
        <dbReference type="EMBL" id="QHU11087.1"/>
    </source>
</evidence>
<accession>A0A6C0K320</accession>
<name>A0A6C0K320_9ZZZZ</name>
<reference evidence="1" key="1">
    <citation type="journal article" date="2020" name="Nature">
        <title>Giant virus diversity and host interactions through global metagenomics.</title>
        <authorList>
            <person name="Schulz F."/>
            <person name="Roux S."/>
            <person name="Paez-Espino D."/>
            <person name="Jungbluth S."/>
            <person name="Walsh D.A."/>
            <person name="Denef V.J."/>
            <person name="McMahon K.D."/>
            <person name="Konstantinidis K.T."/>
            <person name="Eloe-Fadrosh E.A."/>
            <person name="Kyrpides N.C."/>
            <person name="Woyke T."/>
        </authorList>
    </citation>
    <scope>NUCLEOTIDE SEQUENCE</scope>
    <source>
        <strain evidence="1">GVMAG-S-1101165-84</strain>
    </source>
</reference>